<dbReference type="EMBL" id="JABFED010000001">
    <property type="protein sequence ID" value="MBA1836829.1"/>
    <property type="molecule type" value="Genomic_DNA"/>
</dbReference>
<organism evidence="1 2">
    <name type="scientific">Corynebacterium wankanglinii</name>
    <dbReference type="NCBI Taxonomy" id="2735136"/>
    <lineage>
        <taxon>Bacteria</taxon>
        <taxon>Bacillati</taxon>
        <taxon>Actinomycetota</taxon>
        <taxon>Actinomycetes</taxon>
        <taxon>Mycobacteriales</taxon>
        <taxon>Corynebacteriaceae</taxon>
        <taxon>Corynebacterium</taxon>
    </lineage>
</organism>
<dbReference type="AlphaFoldDB" id="A0A7H0KB38"/>
<evidence type="ECO:0000313" key="1">
    <source>
        <dbReference type="EMBL" id="MBA1836829.1"/>
    </source>
</evidence>
<dbReference type="RefSeq" id="WP_181191530.1">
    <property type="nucleotide sequence ID" value="NZ_JABFED010000001.1"/>
</dbReference>
<dbReference type="PROSITE" id="PS51257">
    <property type="entry name" value="PROKAR_LIPOPROTEIN"/>
    <property type="match status" value="1"/>
</dbReference>
<gene>
    <name evidence="1" type="ORF">HMA55_02740</name>
</gene>
<reference evidence="1 2" key="1">
    <citation type="submission" date="2020-05" db="EMBL/GenBank/DDBJ databases">
        <title>Descriptions of Corynebacterium xxxx sp. nov., Corynebacterium yyyy sp. nov. and Corynebacterium zzzz sp. nov.</title>
        <authorList>
            <person name="Zhang G."/>
        </authorList>
    </citation>
    <scope>NUCLEOTIDE SEQUENCE [LARGE SCALE GENOMIC DNA]</scope>
    <source>
        <strain evidence="2">zg-913</strain>
    </source>
</reference>
<keyword evidence="2" id="KW-1185">Reference proteome</keyword>
<name>A0A7H0KB38_9CORY</name>
<accession>A0A7H0KB38</accession>
<proteinExistence type="predicted"/>
<dbReference type="Proteomes" id="UP000577408">
    <property type="component" value="Unassembled WGS sequence"/>
</dbReference>
<sequence length="150" mass="16445">MKKTKFSLIVAPAILLTACDSEPHMLQDALDDATQGDTDAVTLNMAEVYPSGKSLFIVCTSDDAALADVFGKDVLEDPEDGQNWMVQQRFDSAIITEAYQRDELDVCGGNRDEIREVTNDELTFEQRDGAWALVGERGTDVENLIGSPVD</sequence>
<evidence type="ECO:0000313" key="2">
    <source>
        <dbReference type="Proteomes" id="UP000577408"/>
    </source>
</evidence>
<comment type="caution">
    <text evidence="1">The sequence shown here is derived from an EMBL/GenBank/DDBJ whole genome shotgun (WGS) entry which is preliminary data.</text>
</comment>
<protein>
    <submittedName>
        <fullName evidence="1">Uncharacterized protein</fullName>
    </submittedName>
</protein>